<name>A0ABV0F845_9ENTE</name>
<evidence type="ECO:0000256" key="1">
    <source>
        <dbReference type="SAM" id="Phobius"/>
    </source>
</evidence>
<dbReference type="EMBL" id="MAEI02000001">
    <property type="protein sequence ID" value="MEO1783252.1"/>
    <property type="molecule type" value="Genomic_DNA"/>
</dbReference>
<organism evidence="2 3">
    <name type="scientific">Enterococcus diestrammenae</name>
    <dbReference type="NCBI Taxonomy" id="1155073"/>
    <lineage>
        <taxon>Bacteria</taxon>
        <taxon>Bacillati</taxon>
        <taxon>Bacillota</taxon>
        <taxon>Bacilli</taxon>
        <taxon>Lactobacillales</taxon>
        <taxon>Enterococcaceae</taxon>
        <taxon>Enterococcus</taxon>
    </lineage>
</organism>
<feature type="transmembrane region" description="Helical" evidence="1">
    <location>
        <begin position="31"/>
        <end position="51"/>
    </location>
</feature>
<dbReference type="RefSeq" id="WP_202625843.1">
    <property type="nucleotide sequence ID" value="NZ_MAEI02000001.1"/>
</dbReference>
<evidence type="ECO:0000313" key="2">
    <source>
        <dbReference type="EMBL" id="MEO1783252.1"/>
    </source>
</evidence>
<accession>A0ABV0F845</accession>
<evidence type="ECO:0000313" key="3">
    <source>
        <dbReference type="Proteomes" id="UP001429357"/>
    </source>
</evidence>
<feature type="transmembrane region" description="Helical" evidence="1">
    <location>
        <begin position="7"/>
        <end position="25"/>
    </location>
</feature>
<proteinExistence type="predicted"/>
<protein>
    <submittedName>
        <fullName evidence="2">Uncharacterized protein</fullName>
    </submittedName>
</protein>
<keyword evidence="1" id="KW-0812">Transmembrane</keyword>
<sequence>MNKLLNWLLRNIHTILLFVGIAFIATSAFLYSVITGFLVLGVSLIIVSLLISRGMG</sequence>
<reference evidence="2" key="1">
    <citation type="submission" date="2016-06" db="EMBL/GenBank/DDBJ databases">
        <authorList>
            <person name="Van Tyne D."/>
        </authorList>
    </citation>
    <scope>NUCLEOTIDE SEQUENCE</scope>
    <source>
        <strain evidence="2">JM9A</strain>
    </source>
</reference>
<comment type="caution">
    <text evidence="2">The sequence shown here is derived from an EMBL/GenBank/DDBJ whole genome shotgun (WGS) entry which is preliminary data.</text>
</comment>
<keyword evidence="1" id="KW-1133">Transmembrane helix</keyword>
<reference evidence="2" key="2">
    <citation type="submission" date="2024-02" db="EMBL/GenBank/DDBJ databases">
        <title>The Genome Sequence of Enterococcus diestrammenae JM9A.</title>
        <authorList>
            <person name="Earl A."/>
            <person name="Manson A."/>
            <person name="Gilmore M."/>
            <person name="Sanders J."/>
            <person name="Shea T."/>
            <person name="Howe W."/>
            <person name="Livny J."/>
            <person name="Cuomo C."/>
            <person name="Neafsey D."/>
            <person name="Birren B."/>
        </authorList>
    </citation>
    <scope>NUCLEOTIDE SEQUENCE</scope>
    <source>
        <strain evidence="2">JM9A</strain>
    </source>
</reference>
<dbReference type="Proteomes" id="UP001429357">
    <property type="component" value="Unassembled WGS sequence"/>
</dbReference>
<keyword evidence="3" id="KW-1185">Reference proteome</keyword>
<keyword evidence="1" id="KW-0472">Membrane</keyword>
<gene>
    <name evidence="2" type="ORF">BAU18_002871</name>
</gene>